<accession>A0A419T3Y4</accession>
<proteinExistence type="predicted"/>
<organism evidence="1 2">
    <name type="scientific">Thermohalobacter berrensis</name>
    <dbReference type="NCBI Taxonomy" id="99594"/>
    <lineage>
        <taxon>Bacteria</taxon>
        <taxon>Bacillati</taxon>
        <taxon>Bacillota</taxon>
        <taxon>Tissierellia</taxon>
        <taxon>Tissierellales</taxon>
        <taxon>Thermohalobacteraceae</taxon>
        <taxon>Thermohalobacter</taxon>
    </lineage>
</organism>
<reference evidence="1 2" key="1">
    <citation type="submission" date="2016-08" db="EMBL/GenBank/DDBJ databases">
        <title>Novel Firmicutes and Novel Genomes.</title>
        <authorList>
            <person name="Poppleton D.I."/>
            <person name="Gribaldo S."/>
        </authorList>
    </citation>
    <scope>NUCLEOTIDE SEQUENCE [LARGE SCALE GENOMIC DNA]</scope>
    <source>
        <strain evidence="1 2">CTT3</strain>
    </source>
</reference>
<protein>
    <submittedName>
        <fullName evidence="1">Uncharacterized protein</fullName>
    </submittedName>
</protein>
<evidence type="ECO:0000313" key="2">
    <source>
        <dbReference type="Proteomes" id="UP000284177"/>
    </source>
</evidence>
<dbReference type="Proteomes" id="UP000284177">
    <property type="component" value="Unassembled WGS sequence"/>
</dbReference>
<comment type="caution">
    <text evidence="1">The sequence shown here is derived from an EMBL/GenBank/DDBJ whole genome shotgun (WGS) entry which is preliminary data.</text>
</comment>
<dbReference type="EMBL" id="MCIB01000012">
    <property type="protein sequence ID" value="RKD32264.1"/>
    <property type="molecule type" value="Genomic_DNA"/>
</dbReference>
<sequence length="60" mass="6595">MSVTLKTVFGGWWIVVGVNPMKHGDRPPVSFHSTIGLSPLQYVNRTLKCALRLKKAALSS</sequence>
<keyword evidence="2" id="KW-1185">Reference proteome</keyword>
<evidence type="ECO:0000313" key="1">
    <source>
        <dbReference type="EMBL" id="RKD32264.1"/>
    </source>
</evidence>
<dbReference type="AlphaFoldDB" id="A0A419T3Y4"/>
<gene>
    <name evidence="1" type="ORF">BET03_02835</name>
</gene>
<name>A0A419T3Y4_9FIRM</name>